<dbReference type="Pfam" id="PF00005">
    <property type="entry name" value="ABC_tran"/>
    <property type="match status" value="1"/>
</dbReference>
<dbReference type="InterPro" id="IPR050107">
    <property type="entry name" value="ABC_carbohydrate_import_ATPase"/>
</dbReference>
<dbReference type="SUPFAM" id="SSF52540">
    <property type="entry name" value="P-loop containing nucleoside triphosphate hydrolases"/>
    <property type="match status" value="1"/>
</dbReference>
<dbReference type="InterPro" id="IPR003439">
    <property type="entry name" value="ABC_transporter-like_ATP-bd"/>
</dbReference>
<organism evidence="4 5">
    <name type="scientific">Aeromicrobium endophyticum</name>
    <dbReference type="NCBI Taxonomy" id="2292704"/>
    <lineage>
        <taxon>Bacteria</taxon>
        <taxon>Bacillati</taxon>
        <taxon>Actinomycetota</taxon>
        <taxon>Actinomycetes</taxon>
        <taxon>Propionibacteriales</taxon>
        <taxon>Nocardioidaceae</taxon>
        <taxon>Aeromicrobium</taxon>
    </lineage>
</organism>
<keyword evidence="1" id="KW-0547">Nucleotide-binding</keyword>
<reference evidence="4 5" key="1">
    <citation type="submission" date="2018-08" db="EMBL/GenBank/DDBJ databases">
        <title>Aeromicrobium sp. M2KJ-4, whole genome shotgun sequence.</title>
        <authorList>
            <person name="Tuo L."/>
        </authorList>
    </citation>
    <scope>NUCLEOTIDE SEQUENCE [LARGE SCALE GENOMIC DNA]</scope>
    <source>
        <strain evidence="4 5">M2KJ-4</strain>
    </source>
</reference>
<feature type="domain" description="ABC transporter" evidence="3">
    <location>
        <begin position="23"/>
        <end position="263"/>
    </location>
</feature>
<evidence type="ECO:0000313" key="4">
    <source>
        <dbReference type="EMBL" id="REK70721.1"/>
    </source>
</evidence>
<sequence>MSDKKTEQATNVAAPAAAGTAVIEVKDIGKRYGNIIALSDVSTSVRAGEVTCVLGDNGAGKSTFIKILAGAHEHSDGDLLIDGQATTLSSPRAALELGIATVYQDLAVVPLMPVWRNFFLGSEITKGFGPFKKLDVDEMKRITKDELAAMGIDLRDVEQPIGTLSGGERQCVAIARAVYFGARVLILDEPTAALGVKQSGVVLKYIAKARDRGLGVVFITHNPHHAYPVGDRFMLLRRGKSMGDFPKAEMTLEELTSMMAGGAELESLAHELEKTMGADSEIAQTMKADVT</sequence>
<dbReference type="AlphaFoldDB" id="A0A371P461"/>
<dbReference type="EMBL" id="QUBR01000002">
    <property type="protein sequence ID" value="REK70721.1"/>
    <property type="molecule type" value="Genomic_DNA"/>
</dbReference>
<keyword evidence="2 4" id="KW-0067">ATP-binding</keyword>
<dbReference type="Gene3D" id="3.40.50.300">
    <property type="entry name" value="P-loop containing nucleotide triphosphate hydrolases"/>
    <property type="match status" value="1"/>
</dbReference>
<dbReference type="Proteomes" id="UP000265581">
    <property type="component" value="Unassembled WGS sequence"/>
</dbReference>
<dbReference type="OrthoDB" id="7875923at2"/>
<gene>
    <name evidence="4" type="ORF">DX116_16600</name>
</gene>
<accession>A0A371P461</accession>
<dbReference type="PROSITE" id="PS00211">
    <property type="entry name" value="ABC_TRANSPORTER_1"/>
    <property type="match status" value="1"/>
</dbReference>
<evidence type="ECO:0000313" key="5">
    <source>
        <dbReference type="Proteomes" id="UP000265581"/>
    </source>
</evidence>
<proteinExistence type="predicted"/>
<protein>
    <submittedName>
        <fullName evidence="4">Sugar ABC transporter ATP-binding protein</fullName>
    </submittedName>
</protein>
<dbReference type="CDD" id="cd03216">
    <property type="entry name" value="ABC_Carb_Monos_I"/>
    <property type="match status" value="1"/>
</dbReference>
<dbReference type="PROSITE" id="PS50893">
    <property type="entry name" value="ABC_TRANSPORTER_2"/>
    <property type="match status" value="1"/>
</dbReference>
<dbReference type="SMART" id="SM00382">
    <property type="entry name" value="AAA"/>
    <property type="match status" value="1"/>
</dbReference>
<evidence type="ECO:0000256" key="2">
    <source>
        <dbReference type="ARBA" id="ARBA00022840"/>
    </source>
</evidence>
<dbReference type="InterPro" id="IPR027417">
    <property type="entry name" value="P-loop_NTPase"/>
</dbReference>
<dbReference type="PANTHER" id="PTHR43790">
    <property type="entry name" value="CARBOHYDRATE TRANSPORT ATP-BINDING PROTEIN MG119-RELATED"/>
    <property type="match status" value="1"/>
</dbReference>
<dbReference type="InterPro" id="IPR017871">
    <property type="entry name" value="ABC_transporter-like_CS"/>
</dbReference>
<dbReference type="GO" id="GO:0016887">
    <property type="term" value="F:ATP hydrolysis activity"/>
    <property type="evidence" value="ECO:0007669"/>
    <property type="project" value="InterPro"/>
</dbReference>
<dbReference type="InterPro" id="IPR003593">
    <property type="entry name" value="AAA+_ATPase"/>
</dbReference>
<keyword evidence="5" id="KW-1185">Reference proteome</keyword>
<dbReference type="GO" id="GO:0005524">
    <property type="term" value="F:ATP binding"/>
    <property type="evidence" value="ECO:0007669"/>
    <property type="project" value="UniProtKB-KW"/>
</dbReference>
<name>A0A371P461_9ACTN</name>
<evidence type="ECO:0000259" key="3">
    <source>
        <dbReference type="PROSITE" id="PS50893"/>
    </source>
</evidence>
<evidence type="ECO:0000256" key="1">
    <source>
        <dbReference type="ARBA" id="ARBA00022741"/>
    </source>
</evidence>
<dbReference type="PANTHER" id="PTHR43790:SF8">
    <property type="entry name" value="SUGAR ABC TRANSPORTER ATP-BINDING PROTEIN"/>
    <property type="match status" value="1"/>
</dbReference>
<comment type="caution">
    <text evidence="4">The sequence shown here is derived from an EMBL/GenBank/DDBJ whole genome shotgun (WGS) entry which is preliminary data.</text>
</comment>
<dbReference type="RefSeq" id="WP_119705306.1">
    <property type="nucleotide sequence ID" value="NZ_JBHSOI010000002.1"/>
</dbReference>